<name>A0AAD3T2K2_NEPGR</name>
<reference evidence="1" key="1">
    <citation type="submission" date="2023-05" db="EMBL/GenBank/DDBJ databases">
        <title>Nepenthes gracilis genome sequencing.</title>
        <authorList>
            <person name="Fukushima K."/>
        </authorList>
    </citation>
    <scope>NUCLEOTIDE SEQUENCE</scope>
    <source>
        <strain evidence="1">SING2019-196</strain>
    </source>
</reference>
<dbReference type="PANTHER" id="PTHR38542">
    <property type="entry name" value="OS04G0450500 PROTEIN"/>
    <property type="match status" value="1"/>
</dbReference>
<dbReference type="Gene3D" id="2.40.50.140">
    <property type="entry name" value="Nucleic acid-binding proteins"/>
    <property type="match status" value="1"/>
</dbReference>
<dbReference type="EMBL" id="BSYO01000023">
    <property type="protein sequence ID" value="GMH21833.1"/>
    <property type="molecule type" value="Genomic_DNA"/>
</dbReference>
<accession>A0AAD3T2K2</accession>
<comment type="caution">
    <text evidence="1">The sequence shown here is derived from an EMBL/GenBank/DDBJ whole genome shotgun (WGS) entry which is preliminary data.</text>
</comment>
<dbReference type="AlphaFoldDB" id="A0AAD3T2K2"/>
<dbReference type="Proteomes" id="UP001279734">
    <property type="component" value="Unassembled WGS sequence"/>
</dbReference>
<evidence type="ECO:0000313" key="2">
    <source>
        <dbReference type="Proteomes" id="UP001279734"/>
    </source>
</evidence>
<organism evidence="1 2">
    <name type="scientific">Nepenthes gracilis</name>
    <name type="common">Slender pitcher plant</name>
    <dbReference type="NCBI Taxonomy" id="150966"/>
    <lineage>
        <taxon>Eukaryota</taxon>
        <taxon>Viridiplantae</taxon>
        <taxon>Streptophyta</taxon>
        <taxon>Embryophyta</taxon>
        <taxon>Tracheophyta</taxon>
        <taxon>Spermatophyta</taxon>
        <taxon>Magnoliopsida</taxon>
        <taxon>eudicotyledons</taxon>
        <taxon>Gunneridae</taxon>
        <taxon>Pentapetalae</taxon>
        <taxon>Caryophyllales</taxon>
        <taxon>Nepenthaceae</taxon>
        <taxon>Nepenthes</taxon>
    </lineage>
</organism>
<evidence type="ECO:0000313" key="1">
    <source>
        <dbReference type="EMBL" id="GMH21833.1"/>
    </source>
</evidence>
<proteinExistence type="predicted"/>
<gene>
    <name evidence="1" type="ORF">Nepgr_023676</name>
</gene>
<keyword evidence="2" id="KW-1185">Reference proteome</keyword>
<dbReference type="SUPFAM" id="SSF50249">
    <property type="entry name" value="Nucleic acid-binding proteins"/>
    <property type="match status" value="1"/>
</dbReference>
<sequence>MAGAIGWCGPLIDLSAAPSHIGDYVQLVVFVHRSTPVQYKLSKGGTVIRTDIHVGDDTRPFFSVSLWGKQMGSLVSAGDIILLQNVRITRFANVIEARTVQYSSILSLVHPYEALFSKGMDDLVGSCRVGITVKEKTKKVIEWVQRSRPTFHDELQSLQKRRVPRNWKVHEEQISRKCYMLSEVLHLGSTCKAIFHASVGEIFLAFGWPDFDNERMFISKQLINGRDTLVKDMICTGCQQCGLPLGLDSVSKQKDGLLYSCEKSSNRLHTVGSIYRPFMLYVWDDSEYIPLRVTNGAAELLFADIKADKVLESYNWKKHRNPANPEATKSISSVADGGLTRKGKDLQDERRNFYLIWLILLKMLLLRRNSPLKFEVLVSPGLKIEEGRFKMTSASFPCFSSSHEKS</sequence>
<dbReference type="InterPro" id="IPR012340">
    <property type="entry name" value="NA-bd_OB-fold"/>
</dbReference>
<dbReference type="PANTHER" id="PTHR38542:SF2">
    <property type="entry name" value="REPLICATION FACTOR A C-TERMINAL DOMAIN-CONTAINING PROTEIN"/>
    <property type="match status" value="1"/>
</dbReference>
<protein>
    <submittedName>
        <fullName evidence="1">Uncharacterized protein</fullName>
    </submittedName>
</protein>